<accession>W2TLK9</accession>
<dbReference type="InterPro" id="IPR047506">
    <property type="entry name" value="UBR7-like_UBR-box"/>
</dbReference>
<dbReference type="GO" id="GO:0061630">
    <property type="term" value="F:ubiquitin protein ligase activity"/>
    <property type="evidence" value="ECO:0007669"/>
    <property type="project" value="InterPro"/>
</dbReference>
<evidence type="ECO:0000313" key="8">
    <source>
        <dbReference type="Proteomes" id="UP000053676"/>
    </source>
</evidence>
<dbReference type="OrthoDB" id="10262564at2759"/>
<dbReference type="GO" id="GO:0008270">
    <property type="term" value="F:zinc ion binding"/>
    <property type="evidence" value="ECO:0007669"/>
    <property type="project" value="UniProtKB-KW"/>
</dbReference>
<dbReference type="EMBL" id="KI658595">
    <property type="protein sequence ID" value="ETN82026.1"/>
    <property type="molecule type" value="Genomic_DNA"/>
</dbReference>
<evidence type="ECO:0000259" key="6">
    <source>
        <dbReference type="PROSITE" id="PS51157"/>
    </source>
</evidence>
<dbReference type="InterPro" id="IPR040204">
    <property type="entry name" value="UBR7"/>
</dbReference>
<feature type="compositionally biased region" description="Basic and acidic residues" evidence="5">
    <location>
        <begin position="9"/>
        <end position="19"/>
    </location>
</feature>
<evidence type="ECO:0000256" key="4">
    <source>
        <dbReference type="PROSITE-ProRule" id="PRU00508"/>
    </source>
</evidence>
<dbReference type="InterPro" id="IPR003126">
    <property type="entry name" value="Znf_UBR"/>
</dbReference>
<dbReference type="SUPFAM" id="SSF57903">
    <property type="entry name" value="FYVE/PHD zinc finger"/>
    <property type="match status" value="1"/>
</dbReference>
<dbReference type="GO" id="GO:0005737">
    <property type="term" value="C:cytoplasm"/>
    <property type="evidence" value="ECO:0007669"/>
    <property type="project" value="TreeGrafter"/>
</dbReference>
<dbReference type="OMA" id="ERTGCEF"/>
<dbReference type="Proteomes" id="UP000053676">
    <property type="component" value="Unassembled WGS sequence"/>
</dbReference>
<dbReference type="InterPro" id="IPR013083">
    <property type="entry name" value="Znf_RING/FYVE/PHD"/>
</dbReference>
<keyword evidence="2" id="KW-0863">Zinc-finger</keyword>
<dbReference type="InterPro" id="IPR011011">
    <property type="entry name" value="Znf_FYVE_PHD"/>
</dbReference>
<dbReference type="CDD" id="cd19677">
    <property type="entry name" value="UBR-box_UBR7"/>
    <property type="match status" value="1"/>
</dbReference>
<dbReference type="PANTHER" id="PTHR13513:SF9">
    <property type="entry name" value="E3 UBIQUITIN-PROTEIN LIGASE UBR7-RELATED"/>
    <property type="match status" value="1"/>
</dbReference>
<evidence type="ECO:0000256" key="3">
    <source>
        <dbReference type="ARBA" id="ARBA00022833"/>
    </source>
</evidence>
<dbReference type="KEGG" id="nai:NECAME_08233"/>
<dbReference type="Gene3D" id="3.30.40.10">
    <property type="entry name" value="Zinc/RING finger domain, C3HC4 (zinc finger)"/>
    <property type="match status" value="1"/>
</dbReference>
<evidence type="ECO:0000256" key="5">
    <source>
        <dbReference type="SAM" id="MobiDB-lite"/>
    </source>
</evidence>
<feature type="region of interest" description="Disordered" evidence="5">
    <location>
        <begin position="1"/>
        <end position="46"/>
    </location>
</feature>
<reference evidence="8" key="1">
    <citation type="journal article" date="2014" name="Nat. Genet.">
        <title>Genome of the human hookworm Necator americanus.</title>
        <authorList>
            <person name="Tang Y.T."/>
            <person name="Gao X."/>
            <person name="Rosa B.A."/>
            <person name="Abubucker S."/>
            <person name="Hallsworth-Pepin K."/>
            <person name="Martin J."/>
            <person name="Tyagi R."/>
            <person name="Heizer E."/>
            <person name="Zhang X."/>
            <person name="Bhonagiri-Palsikar V."/>
            <person name="Minx P."/>
            <person name="Warren W.C."/>
            <person name="Wang Q."/>
            <person name="Zhan B."/>
            <person name="Hotez P.J."/>
            <person name="Sternberg P.W."/>
            <person name="Dougall A."/>
            <person name="Gaze S.T."/>
            <person name="Mulvenna J."/>
            <person name="Sotillo J."/>
            <person name="Ranganathan S."/>
            <person name="Rabelo E.M."/>
            <person name="Wilson R.K."/>
            <person name="Felgner P.L."/>
            <person name="Bethony J."/>
            <person name="Hawdon J.M."/>
            <person name="Gasser R.B."/>
            <person name="Loukas A."/>
            <person name="Mitreva M."/>
        </authorList>
    </citation>
    <scope>NUCLEOTIDE SEQUENCE [LARGE SCALE GENOMIC DNA]</scope>
</reference>
<protein>
    <recommendedName>
        <fullName evidence="6">UBR-type domain-containing protein</fullName>
    </recommendedName>
</protein>
<dbReference type="Pfam" id="PF02207">
    <property type="entry name" value="zf-UBR"/>
    <property type="match status" value="1"/>
</dbReference>
<evidence type="ECO:0000256" key="2">
    <source>
        <dbReference type="ARBA" id="ARBA00022771"/>
    </source>
</evidence>
<proteinExistence type="predicted"/>
<dbReference type="CDD" id="cd15542">
    <property type="entry name" value="PHD_UBR7"/>
    <property type="match status" value="1"/>
</dbReference>
<feature type="zinc finger region" description="UBR-type" evidence="4">
    <location>
        <begin position="85"/>
        <end position="157"/>
    </location>
</feature>
<feature type="domain" description="UBR-type" evidence="6">
    <location>
        <begin position="85"/>
        <end position="157"/>
    </location>
</feature>
<dbReference type="STRING" id="51031.W2TLK9"/>
<dbReference type="PANTHER" id="PTHR13513">
    <property type="entry name" value="E3 UBIQUITIN-PROTEIN LIGASE UBR7"/>
    <property type="match status" value="1"/>
</dbReference>
<dbReference type="PROSITE" id="PS51157">
    <property type="entry name" value="ZF_UBR"/>
    <property type="match status" value="1"/>
</dbReference>
<gene>
    <name evidence="7" type="ORF">NECAME_08233</name>
</gene>
<name>W2TLK9_NECAM</name>
<organism evidence="7 8">
    <name type="scientific">Necator americanus</name>
    <name type="common">Human hookworm</name>
    <dbReference type="NCBI Taxonomy" id="51031"/>
    <lineage>
        <taxon>Eukaryota</taxon>
        <taxon>Metazoa</taxon>
        <taxon>Ecdysozoa</taxon>
        <taxon>Nematoda</taxon>
        <taxon>Chromadorea</taxon>
        <taxon>Rhabditida</taxon>
        <taxon>Rhabditina</taxon>
        <taxon>Rhabditomorpha</taxon>
        <taxon>Strongyloidea</taxon>
        <taxon>Ancylostomatidae</taxon>
        <taxon>Bunostominae</taxon>
        <taxon>Necator</taxon>
    </lineage>
</organism>
<keyword evidence="8" id="KW-1185">Reference proteome</keyword>
<evidence type="ECO:0000256" key="1">
    <source>
        <dbReference type="ARBA" id="ARBA00022723"/>
    </source>
</evidence>
<keyword evidence="3" id="KW-0862">Zinc</keyword>
<dbReference type="SMART" id="SM00396">
    <property type="entry name" value="ZnF_UBR1"/>
    <property type="match status" value="1"/>
</dbReference>
<keyword evidence="1" id="KW-0479">Metal-binding</keyword>
<sequence>MSDTAGELKTTETKEKENTTQDVLPPSGSVTDPEQCGKKGDFGVEDVNSQNEEDAEALLTIQDILDNEASSRETARVLLGAQDSSVCTYPEGYKPRQALFACLTCASDPEKNEAGVCYGCSVNCHDGHNIVELFTKRRFRCDCGNSKFKSKCTLFEDKDTINTENMYNDNFAGLFCVCKKPYPCELDETMHQCVACEDWFHLSHLDEKCAALVEEQETSGQMEFSLALYERTGCEFFIDVDDDIELFTKENIEKTEGEKEPDDDTIVNELVQTAGRDAAIHVLKGFNDLKRNLHDFMREKQEEGVGVITAEHITSFFDKIKRSRVDESSGDDF</sequence>
<dbReference type="AlphaFoldDB" id="W2TLK9"/>
<evidence type="ECO:0000313" key="7">
    <source>
        <dbReference type="EMBL" id="ETN82026.1"/>
    </source>
</evidence>